<reference evidence="1 2" key="1">
    <citation type="submission" date="2023-08" db="EMBL/GenBank/DDBJ databases">
        <authorList>
            <person name="Palmer J.M."/>
        </authorList>
    </citation>
    <scope>NUCLEOTIDE SEQUENCE [LARGE SCALE GENOMIC DNA]</scope>
    <source>
        <strain evidence="1 2">TWF481</strain>
    </source>
</reference>
<gene>
    <name evidence="1" type="ORF">TWF481_002320</name>
</gene>
<evidence type="ECO:0000313" key="2">
    <source>
        <dbReference type="Proteomes" id="UP001370758"/>
    </source>
</evidence>
<organism evidence="1 2">
    <name type="scientific">Arthrobotrys musiformis</name>
    <dbReference type="NCBI Taxonomy" id="47236"/>
    <lineage>
        <taxon>Eukaryota</taxon>
        <taxon>Fungi</taxon>
        <taxon>Dikarya</taxon>
        <taxon>Ascomycota</taxon>
        <taxon>Pezizomycotina</taxon>
        <taxon>Orbiliomycetes</taxon>
        <taxon>Orbiliales</taxon>
        <taxon>Orbiliaceae</taxon>
        <taxon>Arthrobotrys</taxon>
    </lineage>
</organism>
<proteinExistence type="predicted"/>
<keyword evidence="2" id="KW-1185">Reference proteome</keyword>
<dbReference type="Proteomes" id="UP001370758">
    <property type="component" value="Unassembled WGS sequence"/>
</dbReference>
<evidence type="ECO:0000313" key="1">
    <source>
        <dbReference type="EMBL" id="KAK6496295.1"/>
    </source>
</evidence>
<accession>A0AAV9VSW0</accession>
<comment type="caution">
    <text evidence="1">The sequence shown here is derived from an EMBL/GenBank/DDBJ whole genome shotgun (WGS) entry which is preliminary data.</text>
</comment>
<dbReference type="EMBL" id="JAVHJL010000011">
    <property type="protein sequence ID" value="KAK6496295.1"/>
    <property type="molecule type" value="Genomic_DNA"/>
</dbReference>
<dbReference type="AlphaFoldDB" id="A0AAV9VSW0"/>
<sequence>MYLIPSNREDDAQEGKGVGIATAHGDLPSVSLFEELFGVRVPAGKQASPGPEKLSVGRGLRQIALYEDLFWGCIYAPQNILWACLGGASSRWRAKADILPKHGVGPSIRKESVGGPCLARSCSISFSRRTLS</sequence>
<protein>
    <submittedName>
        <fullName evidence="1">Uncharacterized protein</fullName>
    </submittedName>
</protein>
<name>A0AAV9VSW0_9PEZI</name>